<dbReference type="EMBL" id="FXTN01000021">
    <property type="protein sequence ID" value="SMO99249.1"/>
    <property type="molecule type" value="Genomic_DNA"/>
</dbReference>
<protein>
    <recommendedName>
        <fullName evidence="3">TPM domain-containing protein</fullName>
    </recommendedName>
</protein>
<accession>A0A521FSV9</accession>
<feature type="domain" description="TPM" evidence="3">
    <location>
        <begin position="62"/>
        <end position="185"/>
    </location>
</feature>
<evidence type="ECO:0000256" key="2">
    <source>
        <dbReference type="SAM" id="Phobius"/>
    </source>
</evidence>
<feature type="compositionally biased region" description="Gly residues" evidence="1">
    <location>
        <begin position="507"/>
        <end position="521"/>
    </location>
</feature>
<evidence type="ECO:0000259" key="3">
    <source>
        <dbReference type="Pfam" id="PF04536"/>
    </source>
</evidence>
<evidence type="ECO:0000313" key="5">
    <source>
        <dbReference type="Proteomes" id="UP000320300"/>
    </source>
</evidence>
<keyword evidence="2" id="KW-0812">Transmembrane</keyword>
<keyword evidence="2" id="KW-0472">Membrane</keyword>
<feature type="transmembrane region" description="Helical" evidence="2">
    <location>
        <begin position="281"/>
        <end position="303"/>
    </location>
</feature>
<dbReference type="Pfam" id="PF04536">
    <property type="entry name" value="TPM_phosphatase"/>
    <property type="match status" value="1"/>
</dbReference>
<feature type="transmembrane region" description="Helical" evidence="2">
    <location>
        <begin position="20"/>
        <end position="40"/>
    </location>
</feature>
<feature type="transmembrane region" description="Helical" evidence="2">
    <location>
        <begin position="215"/>
        <end position="233"/>
    </location>
</feature>
<feature type="transmembrane region" description="Helical" evidence="2">
    <location>
        <begin position="253"/>
        <end position="274"/>
    </location>
</feature>
<dbReference type="Proteomes" id="UP000320300">
    <property type="component" value="Unassembled WGS sequence"/>
</dbReference>
<feature type="transmembrane region" description="Helical" evidence="2">
    <location>
        <begin position="333"/>
        <end position="352"/>
    </location>
</feature>
<dbReference type="AlphaFoldDB" id="A0A521FSV9"/>
<dbReference type="InterPro" id="IPR007621">
    <property type="entry name" value="TPM_dom"/>
</dbReference>
<keyword evidence="2" id="KW-1133">Transmembrane helix</keyword>
<proteinExistence type="predicted"/>
<name>A0A521FSV9_9SPHI</name>
<dbReference type="PANTHER" id="PTHR30373:SF2">
    <property type="entry name" value="UPF0603 PROTEIN YGCG"/>
    <property type="match status" value="1"/>
</dbReference>
<dbReference type="OrthoDB" id="9810918at2"/>
<dbReference type="PANTHER" id="PTHR30373">
    <property type="entry name" value="UPF0603 PROTEIN YGCG"/>
    <property type="match status" value="1"/>
</dbReference>
<gene>
    <name evidence="4" type="ORF">SAMN06265348_12119</name>
</gene>
<organism evidence="4 5">
    <name type="scientific">Pedobacter westerhofensis</name>
    <dbReference type="NCBI Taxonomy" id="425512"/>
    <lineage>
        <taxon>Bacteria</taxon>
        <taxon>Pseudomonadati</taxon>
        <taxon>Bacteroidota</taxon>
        <taxon>Sphingobacteriia</taxon>
        <taxon>Sphingobacteriales</taxon>
        <taxon>Sphingobacteriaceae</taxon>
        <taxon>Pedobacter</taxon>
    </lineage>
</organism>
<evidence type="ECO:0000256" key="1">
    <source>
        <dbReference type="SAM" id="MobiDB-lite"/>
    </source>
</evidence>
<feature type="region of interest" description="Disordered" evidence="1">
    <location>
        <begin position="484"/>
        <end position="521"/>
    </location>
</feature>
<dbReference type="Gene3D" id="3.10.310.50">
    <property type="match status" value="1"/>
</dbReference>
<feature type="compositionally biased region" description="Low complexity" evidence="1">
    <location>
        <begin position="493"/>
        <end position="506"/>
    </location>
</feature>
<reference evidence="4 5" key="1">
    <citation type="submission" date="2017-05" db="EMBL/GenBank/DDBJ databases">
        <authorList>
            <person name="Varghese N."/>
            <person name="Submissions S."/>
        </authorList>
    </citation>
    <scope>NUCLEOTIDE SEQUENCE [LARGE SCALE GENOMIC DNA]</scope>
    <source>
        <strain evidence="4 5">DSM 19036</strain>
    </source>
</reference>
<keyword evidence="5" id="KW-1185">Reference proteome</keyword>
<evidence type="ECO:0000313" key="4">
    <source>
        <dbReference type="EMBL" id="SMO99249.1"/>
    </source>
</evidence>
<sequence>MYTKLNVFLSQSIAVYRMTHRIFGCMIAILLVLSIPGYAFQKTPYQSVNDVPNPKDSGTGYVSNPDGLIDPTELDSLNNLLAELNRRTGIETAVVIISDFTKNDDDFTFSTALFRHWGIGKGGSNNGLLLLIATERRQYRFVTGYGLEGLLPDITLSTIGDRILVPAFKEQAYGSGIINAVKVISGYLQQPANKKELDTLFNNQKITTSGASTKTILFAIAILSAIVAGWQLNKIKASISKAKQKLSNLYADISFWSAIVLLCCVFFLSTVGFFSGHFMDMLWSVFNFFPLVICLIIVLYLFFAHLNILSSLRMSHKDDVNYFESFGKFYRQSWWHTLLSPILLIIIFIQLVQITRLKKRIKAPLDNNGMPMRRCDRDAEEVNQYLSSGQLKEEDTGSLIYDIWTTEHAEEIKLISNPGYHYADFEVCPACGFRTYTQPIEITIERATYAHGGRAKRVNLCRNCDHEHFIEFIMLDKLVRTNNSSSSGGGSSSSGSGSSSNSSSSSWGGGSTGGGGAGGRW</sequence>